<dbReference type="EMBL" id="AP019800">
    <property type="protein sequence ID" value="BBL92376.1"/>
    <property type="molecule type" value="Genomic_DNA"/>
</dbReference>
<name>A0A510IIW8_9VIBR</name>
<evidence type="ECO:0000313" key="1">
    <source>
        <dbReference type="EMBL" id="BBL92376.1"/>
    </source>
</evidence>
<organism evidence="1 2">
    <name type="scientific">Vibrio rotiferianus</name>
    <dbReference type="NCBI Taxonomy" id="190895"/>
    <lineage>
        <taxon>Bacteria</taxon>
        <taxon>Pseudomonadati</taxon>
        <taxon>Pseudomonadota</taxon>
        <taxon>Gammaproteobacteria</taxon>
        <taxon>Vibrionales</taxon>
        <taxon>Vibrionaceae</taxon>
        <taxon>Vibrio</taxon>
    </lineage>
</organism>
<keyword evidence="1" id="KW-0614">Plasmid</keyword>
<dbReference type="Proteomes" id="UP000315115">
    <property type="component" value="Plasmid pAM7"/>
</dbReference>
<protein>
    <submittedName>
        <fullName evidence="1">Uncharacterized protein</fullName>
    </submittedName>
</protein>
<dbReference type="RefSeq" id="WP_143694333.1">
    <property type="nucleotide sequence ID" value="NZ_AP019800.1"/>
</dbReference>
<gene>
    <name evidence="1" type="ORF">VroAM7_50290</name>
</gene>
<accession>A0A510IIW8</accession>
<geneLocation type="plasmid" evidence="2">
    <name>pam7 dna</name>
</geneLocation>
<sequence>MIKRSIHDYPDQTEKLIEEMIQEVPYEKVLRSIAASSNDWLLAVTRGEDVPTCVLSYVNELVLINNSTEIKDRLESTFLNKLIKDERTNPSVLDMLANSLTHPMSLNQLLKNQSVPSESLEVVADKIGLNKCRYYLLKHANTSERLLEKCCQDSMTLQDALALHNHLNLSDNLCFRIEALTRIDASSKYNDFEIKMKRDIRFGLTQSRALNVKLALTLFEHPLPNAQEQMRLWLLLFNSPALSIFECISLIEECAKSALVIPPTQLKTALRIVSNRTDLTDLPELMQSYSSLLQLHESEHSLADLMLLNNSSDFANAIIDNPSTSEIQFLKAGMSTDLEDRYLGINEIQAIRQAFPKNNEVWFEELANVKALPLALSIGSEKFANLAVLLGPVLKVIIEMLLPQTALRARVCRDCLKLICEITDIEHHILKEKIVNEICELIMSHTSKLIYTLHPYLLEKFPSVEFNSSTLFNPQISKRQIANVKQNTFKSFGWELHILTNLNELMKVSNVQRHDLVNDHVVNALINGECFAFTFTEKGNPLSKGFTVVCCSKTGVIIEASGYCGITVHKHFRVKVKELVGLILKQLSDV</sequence>
<reference evidence="2" key="1">
    <citation type="submission" date="2019-07" db="EMBL/GenBank/DDBJ databases">
        <title>Complete Genome Sequences of Vibrion rotiferianus strain AM7.</title>
        <authorList>
            <person name="Miyazaki K."/>
            <person name="Wiseschart A."/>
            <person name="Pootanakit K."/>
            <person name="Ishimori K."/>
            <person name="Kitahara K."/>
        </authorList>
    </citation>
    <scope>NUCLEOTIDE SEQUENCE [LARGE SCALE GENOMIC DNA]</scope>
    <source>
        <strain evidence="2">AM7</strain>
        <plasmid evidence="2">pam7 dna</plasmid>
    </source>
</reference>
<proteinExistence type="predicted"/>
<evidence type="ECO:0000313" key="2">
    <source>
        <dbReference type="Proteomes" id="UP000315115"/>
    </source>
</evidence>
<dbReference type="AlphaFoldDB" id="A0A510IIW8"/>